<evidence type="ECO:0000256" key="4">
    <source>
        <dbReference type="ARBA" id="ARBA00022692"/>
    </source>
</evidence>
<evidence type="ECO:0000256" key="7">
    <source>
        <dbReference type="SAM" id="Phobius"/>
    </source>
</evidence>
<dbReference type="PANTHER" id="PTHR34584:SF1">
    <property type="entry name" value="NA(+)_H(+) ANTIPORTER SUBUNIT E1"/>
    <property type="match status" value="1"/>
</dbReference>
<keyword evidence="4 7" id="KW-0812">Transmembrane</keyword>
<gene>
    <name evidence="8" type="ORF">Q2T77_02170</name>
</gene>
<comment type="subcellular location">
    <subcellularLocation>
        <location evidence="1">Cell membrane</location>
        <topology evidence="1">Multi-pass membrane protein</topology>
    </subcellularLocation>
</comment>
<sequence length="176" mass="18847">MKPAAADPATPAAPSRRATAVVRGLMLLVLWLLLMPSLKPADLGVGLVAVAAGTFASLRLLPPEAGHLRLGALFGFLPHFLWQSVLAGVDVARRALSPRMPLKPGFIVYKVGFRPGLARNEFSSITSLLPGSVPVAESEHDITYHCLDLDAPVAEQLAAEELRLRRALVAGERHHD</sequence>
<comment type="caution">
    <text evidence="8">The sequence shown here is derived from an EMBL/GenBank/DDBJ whole genome shotgun (WGS) entry which is preliminary data.</text>
</comment>
<evidence type="ECO:0000256" key="3">
    <source>
        <dbReference type="ARBA" id="ARBA00022475"/>
    </source>
</evidence>
<organism evidence="8 9">
    <name type="scientific">Variovorax ginsengisoli</name>
    <dbReference type="NCBI Taxonomy" id="363844"/>
    <lineage>
        <taxon>Bacteria</taxon>
        <taxon>Pseudomonadati</taxon>
        <taxon>Pseudomonadota</taxon>
        <taxon>Betaproteobacteria</taxon>
        <taxon>Burkholderiales</taxon>
        <taxon>Comamonadaceae</taxon>
        <taxon>Variovorax</taxon>
    </lineage>
</organism>
<keyword evidence="6 7" id="KW-0472">Membrane</keyword>
<reference evidence="8" key="1">
    <citation type="submission" date="2023-06" db="EMBL/GenBank/DDBJ databases">
        <authorList>
            <person name="Jiang Y."/>
            <person name="Liu Q."/>
        </authorList>
    </citation>
    <scope>NUCLEOTIDE SEQUENCE</scope>
    <source>
        <strain evidence="8">CGMCC 1.12090</strain>
    </source>
</reference>
<keyword evidence="5 7" id="KW-1133">Transmembrane helix</keyword>
<dbReference type="RefSeq" id="WP_301803080.1">
    <property type="nucleotide sequence ID" value="NZ_JAUJZH010000001.1"/>
</dbReference>
<evidence type="ECO:0000313" key="9">
    <source>
        <dbReference type="Proteomes" id="UP001169027"/>
    </source>
</evidence>
<evidence type="ECO:0000256" key="5">
    <source>
        <dbReference type="ARBA" id="ARBA00022989"/>
    </source>
</evidence>
<evidence type="ECO:0000256" key="2">
    <source>
        <dbReference type="ARBA" id="ARBA00006228"/>
    </source>
</evidence>
<dbReference type="InterPro" id="IPR002758">
    <property type="entry name" value="Cation_antiport_E"/>
</dbReference>
<name>A0ABT8RX70_9BURK</name>
<protein>
    <submittedName>
        <fullName evidence="8">Na+/H+ antiporter subunit E</fullName>
    </submittedName>
</protein>
<proteinExistence type="inferred from homology"/>
<keyword evidence="9" id="KW-1185">Reference proteome</keyword>
<dbReference type="Proteomes" id="UP001169027">
    <property type="component" value="Unassembled WGS sequence"/>
</dbReference>
<dbReference type="EMBL" id="JAUKVY010000001">
    <property type="protein sequence ID" value="MDO1531080.1"/>
    <property type="molecule type" value="Genomic_DNA"/>
</dbReference>
<comment type="similarity">
    <text evidence="2">Belongs to the CPA3 antiporters (TC 2.A.63) subunit E family.</text>
</comment>
<evidence type="ECO:0000313" key="8">
    <source>
        <dbReference type="EMBL" id="MDO1531080.1"/>
    </source>
</evidence>
<keyword evidence="3" id="KW-1003">Cell membrane</keyword>
<dbReference type="Pfam" id="PF01899">
    <property type="entry name" value="MNHE"/>
    <property type="match status" value="1"/>
</dbReference>
<evidence type="ECO:0000256" key="1">
    <source>
        <dbReference type="ARBA" id="ARBA00004651"/>
    </source>
</evidence>
<dbReference type="PANTHER" id="PTHR34584">
    <property type="entry name" value="NA(+)/H(+) ANTIPORTER SUBUNIT E1"/>
    <property type="match status" value="1"/>
</dbReference>
<accession>A0ABT8RX70</accession>
<feature type="transmembrane region" description="Helical" evidence="7">
    <location>
        <begin position="20"/>
        <end position="36"/>
    </location>
</feature>
<evidence type="ECO:0000256" key="6">
    <source>
        <dbReference type="ARBA" id="ARBA00023136"/>
    </source>
</evidence>